<keyword evidence="10" id="KW-1185">Reference proteome</keyword>
<dbReference type="InterPro" id="IPR051474">
    <property type="entry name" value="Anti-sigma-K/W_factor"/>
</dbReference>
<evidence type="ECO:0000256" key="7">
    <source>
        <dbReference type="SAM" id="Phobius"/>
    </source>
</evidence>
<evidence type="ECO:0000313" key="10">
    <source>
        <dbReference type="Proteomes" id="UP001596548"/>
    </source>
</evidence>
<reference evidence="10" key="1">
    <citation type="journal article" date="2019" name="Int. J. Syst. Evol. Microbiol.">
        <title>The Global Catalogue of Microorganisms (GCM) 10K type strain sequencing project: providing services to taxonomists for standard genome sequencing and annotation.</title>
        <authorList>
            <consortium name="The Broad Institute Genomics Platform"/>
            <consortium name="The Broad Institute Genome Sequencing Center for Infectious Disease"/>
            <person name="Wu L."/>
            <person name="Ma J."/>
        </authorList>
    </citation>
    <scope>NUCLEOTIDE SEQUENCE [LARGE SCALE GENOMIC DNA]</scope>
    <source>
        <strain evidence="10">XZYJT-10</strain>
    </source>
</reference>
<dbReference type="RefSeq" id="WP_378971113.1">
    <property type="nucleotide sequence ID" value="NZ_JBHTBJ010000015.1"/>
</dbReference>
<accession>A0ABW2HXT7</accession>
<evidence type="ECO:0000256" key="4">
    <source>
        <dbReference type="ARBA" id="ARBA00023015"/>
    </source>
</evidence>
<feature type="domain" description="Putative zinc-finger" evidence="8">
    <location>
        <begin position="7"/>
        <end position="36"/>
    </location>
</feature>
<evidence type="ECO:0000256" key="3">
    <source>
        <dbReference type="ARBA" id="ARBA00022989"/>
    </source>
</evidence>
<keyword evidence="4" id="KW-0805">Transcription regulation</keyword>
<comment type="subcellular location">
    <subcellularLocation>
        <location evidence="1">Membrane</location>
        <topology evidence="1">Single-pass membrane protein</topology>
    </subcellularLocation>
</comment>
<dbReference type="Pfam" id="PF13490">
    <property type="entry name" value="zf-HC2"/>
    <property type="match status" value="1"/>
</dbReference>
<evidence type="ECO:0000313" key="9">
    <source>
        <dbReference type="EMBL" id="MFC7276596.1"/>
    </source>
</evidence>
<evidence type="ECO:0000256" key="6">
    <source>
        <dbReference type="ARBA" id="ARBA00023163"/>
    </source>
</evidence>
<keyword evidence="3 7" id="KW-1133">Transmembrane helix</keyword>
<evidence type="ECO:0000259" key="8">
    <source>
        <dbReference type="Pfam" id="PF13490"/>
    </source>
</evidence>
<evidence type="ECO:0000256" key="2">
    <source>
        <dbReference type="ARBA" id="ARBA00022692"/>
    </source>
</evidence>
<dbReference type="PANTHER" id="PTHR37461:SF1">
    <property type="entry name" value="ANTI-SIGMA-K FACTOR RSKA"/>
    <property type="match status" value="1"/>
</dbReference>
<dbReference type="InterPro" id="IPR027383">
    <property type="entry name" value="Znf_put"/>
</dbReference>
<organism evidence="9 10">
    <name type="scientific">Paractinoplanes rhizophilus</name>
    <dbReference type="NCBI Taxonomy" id="1416877"/>
    <lineage>
        <taxon>Bacteria</taxon>
        <taxon>Bacillati</taxon>
        <taxon>Actinomycetota</taxon>
        <taxon>Actinomycetes</taxon>
        <taxon>Micromonosporales</taxon>
        <taxon>Micromonosporaceae</taxon>
        <taxon>Paractinoplanes</taxon>
    </lineage>
</organism>
<dbReference type="PANTHER" id="PTHR37461">
    <property type="entry name" value="ANTI-SIGMA-K FACTOR RSKA"/>
    <property type="match status" value="1"/>
</dbReference>
<evidence type="ECO:0000256" key="5">
    <source>
        <dbReference type="ARBA" id="ARBA00023136"/>
    </source>
</evidence>
<feature type="transmembrane region" description="Helical" evidence="7">
    <location>
        <begin position="89"/>
        <end position="109"/>
    </location>
</feature>
<evidence type="ECO:0000256" key="1">
    <source>
        <dbReference type="ARBA" id="ARBA00004167"/>
    </source>
</evidence>
<keyword evidence="5 7" id="KW-0472">Membrane</keyword>
<keyword evidence="6" id="KW-0804">Transcription</keyword>
<comment type="caution">
    <text evidence="9">The sequence shown here is derived from an EMBL/GenBank/DDBJ whole genome shotgun (WGS) entry which is preliminary data.</text>
</comment>
<dbReference type="EMBL" id="JBHTBJ010000015">
    <property type="protein sequence ID" value="MFC7276596.1"/>
    <property type="molecule type" value="Genomic_DNA"/>
</dbReference>
<dbReference type="Proteomes" id="UP001596548">
    <property type="component" value="Unassembled WGS sequence"/>
</dbReference>
<dbReference type="InterPro" id="IPR041916">
    <property type="entry name" value="Anti_sigma_zinc_sf"/>
</dbReference>
<protein>
    <submittedName>
        <fullName evidence="9">Anti-sigma factor family protein</fullName>
    </submittedName>
</protein>
<sequence>MSEHETDLLGAYVLGVLDRDEQAAVQSHLDGCPPCRREVDDLRGMEAALGEIPPEAFLEGPPPDGDLLLRRTLHEVRRIGRREVRRTRALIAAAAVAFAVVALGAGAVIGRITSPEASVVATASAPPGARTGAATDVGTGVSMRATVRPAVGWVRVTATVTGVPAGEQCRLFVVSADGAREPAGSWLGSPSGSTTLDGAALMAPADVTAVQAETYAGQILVAVPI</sequence>
<dbReference type="Gene3D" id="1.10.10.1320">
    <property type="entry name" value="Anti-sigma factor, zinc-finger domain"/>
    <property type="match status" value="1"/>
</dbReference>
<proteinExistence type="predicted"/>
<keyword evidence="2 7" id="KW-0812">Transmembrane</keyword>
<name>A0ABW2HXT7_9ACTN</name>
<gene>
    <name evidence="9" type="ORF">ACFQS1_21605</name>
</gene>